<keyword evidence="4" id="KW-1185">Reference proteome</keyword>
<evidence type="ECO:0000256" key="2">
    <source>
        <dbReference type="SAM" id="Phobius"/>
    </source>
</evidence>
<name>A0ABN8ZQ91_RANTA</name>
<keyword evidence="2" id="KW-1133">Transmembrane helix</keyword>
<feature type="compositionally biased region" description="Polar residues" evidence="1">
    <location>
        <begin position="14"/>
        <end position="25"/>
    </location>
</feature>
<gene>
    <name evidence="3" type="ORF">MRATA1EN1_LOCUS23904</name>
</gene>
<evidence type="ECO:0000313" key="3">
    <source>
        <dbReference type="EMBL" id="CAI9174942.1"/>
    </source>
</evidence>
<organism evidence="3 4">
    <name type="scientific">Rangifer tarandus platyrhynchus</name>
    <name type="common">Svalbard reindeer</name>
    <dbReference type="NCBI Taxonomy" id="3082113"/>
    <lineage>
        <taxon>Eukaryota</taxon>
        <taxon>Metazoa</taxon>
        <taxon>Chordata</taxon>
        <taxon>Craniata</taxon>
        <taxon>Vertebrata</taxon>
        <taxon>Euteleostomi</taxon>
        <taxon>Mammalia</taxon>
        <taxon>Eutheria</taxon>
        <taxon>Laurasiatheria</taxon>
        <taxon>Artiodactyla</taxon>
        <taxon>Ruminantia</taxon>
        <taxon>Pecora</taxon>
        <taxon>Cervidae</taxon>
        <taxon>Odocoileinae</taxon>
        <taxon>Rangifer</taxon>
    </lineage>
</organism>
<dbReference type="Proteomes" id="UP001176941">
    <property type="component" value="Chromosome 4"/>
</dbReference>
<proteinExistence type="predicted"/>
<feature type="region of interest" description="Disordered" evidence="1">
    <location>
        <begin position="1"/>
        <end position="44"/>
    </location>
</feature>
<keyword evidence="2" id="KW-0472">Membrane</keyword>
<dbReference type="EMBL" id="OX459940">
    <property type="protein sequence ID" value="CAI9174942.1"/>
    <property type="molecule type" value="Genomic_DNA"/>
</dbReference>
<evidence type="ECO:0000256" key="1">
    <source>
        <dbReference type="SAM" id="MobiDB-lite"/>
    </source>
</evidence>
<reference evidence="3" key="1">
    <citation type="submission" date="2023-04" db="EMBL/GenBank/DDBJ databases">
        <authorList>
            <consortium name="ELIXIR-Norway"/>
        </authorList>
    </citation>
    <scope>NUCLEOTIDE SEQUENCE [LARGE SCALE GENOMIC DNA]</scope>
</reference>
<accession>A0ABN8ZQ91</accession>
<evidence type="ECO:0000313" key="4">
    <source>
        <dbReference type="Proteomes" id="UP001176941"/>
    </source>
</evidence>
<feature type="transmembrane region" description="Helical" evidence="2">
    <location>
        <begin position="112"/>
        <end position="134"/>
    </location>
</feature>
<sequence>MPKDRKSLGFTRLPANQQARSSYMQPQRPHTGLVHQPGDQASPGTSEFHQVKLPTLHSTRMLFFFFKEKKKLDSRASGMHVHCIFHIRGQGRLTSSELGGKVEAAVICSFKYLFNLIWTMLVSSCVPCAFLFLYTTCVQKRWIRSAFQCSPCRLLLCQSVWLRGKGSAVPAGA</sequence>
<protein>
    <submittedName>
        <fullName evidence="3">Uncharacterized protein</fullName>
    </submittedName>
</protein>
<keyword evidence="2" id="KW-0812">Transmembrane</keyword>